<keyword evidence="3" id="KW-1185">Reference proteome</keyword>
<dbReference type="EMBL" id="JABWUV010000027">
    <property type="protein sequence ID" value="KAF6275614.1"/>
    <property type="molecule type" value="Genomic_DNA"/>
</dbReference>
<protein>
    <submittedName>
        <fullName evidence="2">Syntaxin 5</fullName>
    </submittedName>
</protein>
<evidence type="ECO:0000313" key="2">
    <source>
        <dbReference type="EMBL" id="KAF6275614.1"/>
    </source>
</evidence>
<evidence type="ECO:0000256" key="1">
    <source>
        <dbReference type="SAM" id="MobiDB-lite"/>
    </source>
</evidence>
<organism evidence="2 3">
    <name type="scientific">Myotis myotis</name>
    <name type="common">Greater mouse-eared bat</name>
    <name type="synonym">Vespertilio myotis</name>
    <dbReference type="NCBI Taxonomy" id="51298"/>
    <lineage>
        <taxon>Eukaryota</taxon>
        <taxon>Metazoa</taxon>
        <taxon>Chordata</taxon>
        <taxon>Craniata</taxon>
        <taxon>Vertebrata</taxon>
        <taxon>Euteleostomi</taxon>
        <taxon>Mammalia</taxon>
        <taxon>Eutheria</taxon>
        <taxon>Laurasiatheria</taxon>
        <taxon>Chiroptera</taxon>
        <taxon>Yangochiroptera</taxon>
        <taxon>Vespertilionidae</taxon>
        <taxon>Myotis</taxon>
    </lineage>
</organism>
<dbReference type="Proteomes" id="UP000527355">
    <property type="component" value="Unassembled WGS sequence"/>
</dbReference>
<dbReference type="AlphaFoldDB" id="A0A7J7RI12"/>
<name>A0A7J7RI12_MYOMY</name>
<reference evidence="2 3" key="1">
    <citation type="journal article" date="2020" name="Nature">
        <title>Six reference-quality genomes reveal evolution of bat adaptations.</title>
        <authorList>
            <person name="Jebb D."/>
            <person name="Huang Z."/>
            <person name="Pippel M."/>
            <person name="Hughes G.M."/>
            <person name="Lavrichenko K."/>
            <person name="Devanna P."/>
            <person name="Winkler S."/>
            <person name="Jermiin L.S."/>
            <person name="Skirmuntt E.C."/>
            <person name="Katzourakis A."/>
            <person name="Burkitt-Gray L."/>
            <person name="Ray D.A."/>
            <person name="Sullivan K.A.M."/>
            <person name="Roscito J.G."/>
            <person name="Kirilenko B.M."/>
            <person name="Davalos L.M."/>
            <person name="Corthals A.P."/>
            <person name="Power M.L."/>
            <person name="Jones G."/>
            <person name="Ransome R.D."/>
            <person name="Dechmann D.K.N."/>
            <person name="Locatelli A.G."/>
            <person name="Puechmaille S.J."/>
            <person name="Fedrigo O."/>
            <person name="Jarvis E.D."/>
            <person name="Hiller M."/>
            <person name="Vernes S.C."/>
            <person name="Myers E.W."/>
            <person name="Teeling E.C."/>
        </authorList>
    </citation>
    <scope>NUCLEOTIDE SEQUENCE [LARGE SCALE GENOMIC DNA]</scope>
    <source>
        <strain evidence="2">MMyoMyo1</strain>
        <tissue evidence="2">Flight muscle</tissue>
    </source>
</reference>
<evidence type="ECO:0000313" key="3">
    <source>
        <dbReference type="Proteomes" id="UP000527355"/>
    </source>
</evidence>
<sequence length="112" mass="12531">MWPSTCWTLGPASSYSSLTSRIPTSRAGQTPCRTSSPRSLSWAPSFSSWHTWLRNRKKPFRGLHAHAGCLGNVPFFSASSQEIARPLRTFLYPGETWPPTVGLFLSPDFLFI</sequence>
<accession>A0A7J7RI12</accession>
<feature type="region of interest" description="Disordered" evidence="1">
    <location>
        <begin position="13"/>
        <end position="39"/>
    </location>
</feature>
<comment type="caution">
    <text evidence="2">The sequence shown here is derived from an EMBL/GenBank/DDBJ whole genome shotgun (WGS) entry which is preliminary data.</text>
</comment>
<gene>
    <name evidence="2" type="ORF">mMyoMyo1_018547</name>
</gene>
<proteinExistence type="predicted"/>